<dbReference type="InterPro" id="IPR013500">
    <property type="entry name" value="TopoI_cat_euk"/>
</dbReference>
<dbReference type="STRING" id="228230.RMCC_2016"/>
<keyword evidence="4" id="KW-0799">Topoisomerase</keyword>
<dbReference type="Pfam" id="PF21338">
    <property type="entry name" value="Top1B_N_bact"/>
    <property type="match status" value="1"/>
</dbReference>
<dbReference type="InterPro" id="IPR011010">
    <property type="entry name" value="DNA_brk_join_enz"/>
</dbReference>
<dbReference type="AlphaFoldDB" id="A0A100WBG2"/>
<dbReference type="RefSeq" id="WP_062656270.1">
    <property type="nucleotide sequence ID" value="NZ_BCSY01000036.1"/>
</dbReference>
<keyword evidence="5" id="KW-0238">DNA-binding</keyword>
<keyword evidence="6 9" id="KW-0413">Isomerase</keyword>
<dbReference type="SUPFAM" id="SSF55869">
    <property type="entry name" value="DNA topoisomerase I domain"/>
    <property type="match status" value="1"/>
</dbReference>
<sequence>MRLRRSALSAPGISRKRRGKGFAYYGPDGSLLNDEPTITRIKALVIPPAWKKVWICPFPNGHIQAVGTDAAGRRQYLYHPQWQQERAEEKFDRVLEMSTQLPDWRAKVAADLGGKGLGRDRVLALALHLLDQGYFRAGGEQYAEENESYGLATLLCEHVSVRGDAVSFDYPAKSGVQRRLELADPEVARAVKALLRRGDGSERLLVCRAASGWADIRSEDLNARFKELVGAEFSVKDLRTWHGTVLAAAAFADADPPVSKRVVKRVEAAVMKEVAESLGNTPAVARSSYVDPRVVAGYEQGLTIATGVRRAARIDDSVAAQAALEKATRNLILKVDKGTAASRRPTGAPMPTAA</sequence>
<evidence type="ECO:0000256" key="2">
    <source>
        <dbReference type="ARBA" id="ARBA00006645"/>
    </source>
</evidence>
<evidence type="ECO:0000259" key="7">
    <source>
        <dbReference type="Pfam" id="PF01028"/>
    </source>
</evidence>
<dbReference type="Gene3D" id="3.30.66.10">
    <property type="entry name" value="DNA topoisomerase I domain"/>
    <property type="match status" value="1"/>
</dbReference>
<evidence type="ECO:0000256" key="4">
    <source>
        <dbReference type="ARBA" id="ARBA00023029"/>
    </source>
</evidence>
<dbReference type="PROSITE" id="PS52038">
    <property type="entry name" value="TOPO_IB_2"/>
    <property type="match status" value="1"/>
</dbReference>
<feature type="domain" description="DNA topoisomerase I catalytic core eukaryotic-type" evidence="7">
    <location>
        <begin position="81"/>
        <end position="287"/>
    </location>
</feature>
<organism evidence="9 10">
    <name type="scientific">Mycolicibacterium canariasense</name>
    <name type="common">Mycobacterium canariasense</name>
    <dbReference type="NCBI Taxonomy" id="228230"/>
    <lineage>
        <taxon>Bacteria</taxon>
        <taxon>Bacillati</taxon>
        <taxon>Actinomycetota</taxon>
        <taxon>Actinomycetes</taxon>
        <taxon>Mycobacteriales</taxon>
        <taxon>Mycobacteriaceae</taxon>
        <taxon>Mycolicibacterium</taxon>
    </lineage>
</organism>
<feature type="domain" description="DNA topoisomerase IB N-terminal" evidence="8">
    <location>
        <begin position="21"/>
        <end position="69"/>
    </location>
</feature>
<dbReference type="InterPro" id="IPR049331">
    <property type="entry name" value="Top1B_N_bact"/>
</dbReference>
<keyword evidence="10" id="KW-1185">Reference proteome</keyword>
<evidence type="ECO:0000256" key="5">
    <source>
        <dbReference type="ARBA" id="ARBA00023125"/>
    </source>
</evidence>
<dbReference type="InterPro" id="IPR035447">
    <property type="entry name" value="DNA_topo_I_N_sf"/>
</dbReference>
<dbReference type="SUPFAM" id="SSF56349">
    <property type="entry name" value="DNA breaking-rejoining enzymes"/>
    <property type="match status" value="1"/>
</dbReference>
<comment type="similarity">
    <text evidence="2">Belongs to the type IB topoisomerase family.</text>
</comment>
<proteinExistence type="inferred from homology"/>
<dbReference type="Gene3D" id="3.90.15.10">
    <property type="entry name" value="Topoisomerase I, Chain A, domain 3"/>
    <property type="match status" value="1"/>
</dbReference>
<evidence type="ECO:0000259" key="8">
    <source>
        <dbReference type="Pfam" id="PF21338"/>
    </source>
</evidence>
<dbReference type="Proteomes" id="UP000069443">
    <property type="component" value="Unassembled WGS sequence"/>
</dbReference>
<reference evidence="10" key="1">
    <citation type="journal article" date="2016" name="Genome Announc.">
        <title>Draft Genome Sequences of Five Rapidly Growing Mycobacterium Species, M. thermoresistibile, M. fortuitum subsp. acetamidolyticum, M. canariasense, M. brisbanense, and M. novocastrense.</title>
        <authorList>
            <person name="Katahira K."/>
            <person name="Ogura Y."/>
            <person name="Gotoh Y."/>
            <person name="Hayashi T."/>
        </authorList>
    </citation>
    <scope>NUCLEOTIDE SEQUENCE [LARGE SCALE GENOMIC DNA]</scope>
    <source>
        <strain evidence="10">JCM15298</strain>
    </source>
</reference>
<dbReference type="GO" id="GO:0006265">
    <property type="term" value="P:DNA topological change"/>
    <property type="evidence" value="ECO:0007669"/>
    <property type="project" value="InterPro"/>
</dbReference>
<dbReference type="GO" id="GO:0003677">
    <property type="term" value="F:DNA binding"/>
    <property type="evidence" value="ECO:0007669"/>
    <property type="project" value="UniProtKB-KW"/>
</dbReference>
<evidence type="ECO:0000256" key="6">
    <source>
        <dbReference type="ARBA" id="ARBA00023235"/>
    </source>
</evidence>
<dbReference type="PRINTS" id="PR00416">
    <property type="entry name" value="EUTPISMRASEI"/>
</dbReference>
<dbReference type="GO" id="GO:0003917">
    <property type="term" value="F:DNA topoisomerase type I (single strand cut, ATP-independent) activity"/>
    <property type="evidence" value="ECO:0007669"/>
    <property type="project" value="UniProtKB-EC"/>
</dbReference>
<dbReference type="EMBL" id="BCSY01000036">
    <property type="protein sequence ID" value="GAS95050.1"/>
    <property type="molecule type" value="Genomic_DNA"/>
</dbReference>
<dbReference type="InterPro" id="IPR001631">
    <property type="entry name" value="TopoI"/>
</dbReference>
<evidence type="ECO:0000256" key="3">
    <source>
        <dbReference type="ARBA" id="ARBA00012891"/>
    </source>
</evidence>
<dbReference type="Gene3D" id="1.10.132.120">
    <property type="match status" value="1"/>
</dbReference>
<dbReference type="InterPro" id="IPR014711">
    <property type="entry name" value="TopoI_cat_a-hlx-sub_euk"/>
</dbReference>
<dbReference type="EC" id="5.6.2.1" evidence="3"/>
<gene>
    <name evidence="9" type="ORF">RMCC_2016</name>
</gene>
<reference evidence="10" key="2">
    <citation type="submission" date="2016-02" db="EMBL/GenBank/DDBJ databases">
        <title>Draft genome sequence of five rapidly growing Mycobacterium species.</title>
        <authorList>
            <person name="Katahira K."/>
            <person name="Gotou Y."/>
            <person name="Iida K."/>
            <person name="Ogura Y."/>
            <person name="Hayashi T."/>
        </authorList>
    </citation>
    <scope>NUCLEOTIDE SEQUENCE [LARGE SCALE GENOMIC DNA]</scope>
    <source>
        <strain evidence="10">JCM15298</strain>
    </source>
</reference>
<evidence type="ECO:0000256" key="1">
    <source>
        <dbReference type="ARBA" id="ARBA00000213"/>
    </source>
</evidence>
<protein>
    <recommendedName>
        <fullName evidence="3">DNA topoisomerase</fullName>
        <ecNumber evidence="3">5.6.2.1</ecNumber>
    </recommendedName>
</protein>
<dbReference type="Pfam" id="PF01028">
    <property type="entry name" value="Topoisom_I"/>
    <property type="match status" value="1"/>
</dbReference>
<evidence type="ECO:0000313" key="9">
    <source>
        <dbReference type="EMBL" id="GAS95050.1"/>
    </source>
</evidence>
<accession>A0A100WBG2</accession>
<comment type="caution">
    <text evidence="9">The sequence shown here is derived from an EMBL/GenBank/DDBJ whole genome shotgun (WGS) entry which is preliminary data.</text>
</comment>
<comment type="catalytic activity">
    <reaction evidence="1">
        <text>ATP-independent breakage of single-stranded DNA, followed by passage and rejoining.</text>
        <dbReference type="EC" id="5.6.2.1"/>
    </reaction>
</comment>
<name>A0A100WBG2_MYCCR</name>
<dbReference type="OrthoDB" id="9778962at2"/>
<evidence type="ECO:0000313" key="10">
    <source>
        <dbReference type="Proteomes" id="UP000069443"/>
    </source>
</evidence>